<dbReference type="HOGENOM" id="CLU_051539_0_0_1"/>
<keyword evidence="4" id="KW-1185">Reference proteome</keyword>
<dbReference type="EMBL" id="KL142390">
    <property type="protein sequence ID" value="KDR71957.1"/>
    <property type="molecule type" value="Genomic_DNA"/>
</dbReference>
<evidence type="ECO:0000256" key="1">
    <source>
        <dbReference type="SAM" id="MobiDB-lite"/>
    </source>
</evidence>
<name>A0A067SPN2_GALM3</name>
<feature type="region of interest" description="Disordered" evidence="1">
    <location>
        <begin position="182"/>
        <end position="221"/>
    </location>
</feature>
<dbReference type="Pfam" id="PF13640">
    <property type="entry name" value="2OG-FeII_Oxy_3"/>
    <property type="match status" value="1"/>
</dbReference>
<gene>
    <name evidence="3" type="ORF">GALMADRAFT_102114</name>
</gene>
<feature type="compositionally biased region" description="Acidic residues" evidence="1">
    <location>
        <begin position="198"/>
        <end position="221"/>
    </location>
</feature>
<reference evidence="4" key="1">
    <citation type="journal article" date="2014" name="Proc. Natl. Acad. Sci. U.S.A.">
        <title>Extensive sampling of basidiomycete genomes demonstrates inadequacy of the white-rot/brown-rot paradigm for wood decay fungi.</title>
        <authorList>
            <person name="Riley R."/>
            <person name="Salamov A.A."/>
            <person name="Brown D.W."/>
            <person name="Nagy L.G."/>
            <person name="Floudas D."/>
            <person name="Held B.W."/>
            <person name="Levasseur A."/>
            <person name="Lombard V."/>
            <person name="Morin E."/>
            <person name="Otillar R."/>
            <person name="Lindquist E.A."/>
            <person name="Sun H."/>
            <person name="LaButti K.M."/>
            <person name="Schmutz J."/>
            <person name="Jabbour D."/>
            <person name="Luo H."/>
            <person name="Baker S.E."/>
            <person name="Pisabarro A.G."/>
            <person name="Walton J.D."/>
            <person name="Blanchette R.A."/>
            <person name="Henrissat B."/>
            <person name="Martin F."/>
            <person name="Cullen D."/>
            <person name="Hibbett D.S."/>
            <person name="Grigoriev I.V."/>
        </authorList>
    </citation>
    <scope>NUCLEOTIDE SEQUENCE [LARGE SCALE GENOMIC DNA]</scope>
    <source>
        <strain evidence="4">CBS 339.88</strain>
    </source>
</reference>
<protein>
    <recommendedName>
        <fullName evidence="2">Prolyl 4-hydroxylase alpha subunit Fe(2+) 2OG dioxygenase domain-containing protein</fullName>
    </recommendedName>
</protein>
<dbReference type="InterPro" id="IPR044862">
    <property type="entry name" value="Pro_4_hyd_alph_FE2OG_OXY"/>
</dbReference>
<dbReference type="PANTHER" id="PTHR33099:SF11">
    <property type="entry name" value="FE2OG DIOXYGENASE DOMAIN-CONTAINING PROTEIN"/>
    <property type="match status" value="1"/>
</dbReference>
<sequence>MSCVPFVRLPVHFRKDIAFTVSDVDAGTLYKPKVDVILDKSSQSSFGRGSKNVLDESYRSGREIPAADIGINNEVQEMLLYDVNTFMFPGREVNIKLYKLAVYETGGHFDWHMDSTHSDKHQATLLLALNTSWDGGNLALRRKGIETLAVVFYTDTEHRVEPVKSGVRIVLQYDIQVLKKPRADEKDKKEGNKKVEGADEESEDGNEEEEQSEAEDEDDGYEPWMDNIMLHYSKRLEVKGVAQTTADDAAQQAVISVIKKMHGKGAKEVAFALQHLYRSASISAEYLKGSDATLYNALLASGDFDVSLHPVILCEDSGIDQEGYLEDRFVYRYNAARGVKDDSSASPSPRKNQKRRANEFHVPQLSAIVEISRQDYVEYTGNEAMSAEYRYFGGGMFVRPKAK</sequence>
<accession>A0A067SPN2</accession>
<feature type="domain" description="Prolyl 4-hydroxylase alpha subunit Fe(2+) 2OG dioxygenase" evidence="2">
    <location>
        <begin position="99"/>
        <end position="171"/>
    </location>
</feature>
<feature type="compositionally biased region" description="Basic and acidic residues" evidence="1">
    <location>
        <begin position="182"/>
        <end position="197"/>
    </location>
</feature>
<dbReference type="Gene3D" id="2.60.120.620">
    <property type="entry name" value="q2cbj1_9rhob like domain"/>
    <property type="match status" value="1"/>
</dbReference>
<dbReference type="STRING" id="685588.A0A067SPN2"/>
<evidence type="ECO:0000313" key="3">
    <source>
        <dbReference type="EMBL" id="KDR71957.1"/>
    </source>
</evidence>
<dbReference type="AlphaFoldDB" id="A0A067SPN2"/>
<dbReference type="PANTHER" id="PTHR33099">
    <property type="entry name" value="FE2OG DIOXYGENASE DOMAIN-CONTAINING PROTEIN"/>
    <property type="match status" value="1"/>
</dbReference>
<evidence type="ECO:0000313" key="4">
    <source>
        <dbReference type="Proteomes" id="UP000027222"/>
    </source>
</evidence>
<evidence type="ECO:0000259" key="2">
    <source>
        <dbReference type="Pfam" id="PF13640"/>
    </source>
</evidence>
<dbReference type="OrthoDB" id="27483at2759"/>
<proteinExistence type="predicted"/>
<organism evidence="3 4">
    <name type="scientific">Galerina marginata (strain CBS 339.88)</name>
    <dbReference type="NCBI Taxonomy" id="685588"/>
    <lineage>
        <taxon>Eukaryota</taxon>
        <taxon>Fungi</taxon>
        <taxon>Dikarya</taxon>
        <taxon>Basidiomycota</taxon>
        <taxon>Agaricomycotina</taxon>
        <taxon>Agaricomycetes</taxon>
        <taxon>Agaricomycetidae</taxon>
        <taxon>Agaricales</taxon>
        <taxon>Agaricineae</taxon>
        <taxon>Strophariaceae</taxon>
        <taxon>Galerina</taxon>
    </lineage>
</organism>
<dbReference type="Proteomes" id="UP000027222">
    <property type="component" value="Unassembled WGS sequence"/>
</dbReference>